<dbReference type="RefSeq" id="YP_009010442.1">
    <property type="nucleotide sequence ID" value="NC_023611.1"/>
</dbReference>
<evidence type="ECO:0000313" key="3">
    <source>
        <dbReference type="Proteomes" id="UP000136450"/>
    </source>
</evidence>
<name>W8W1U4_9VIRU</name>
<dbReference type="GeneID" id="18501342"/>
<dbReference type="EMBL" id="HF920636">
    <property type="protein sequence ID" value="CCV02343.1"/>
    <property type="molecule type" value="Genomic_DNA"/>
</dbReference>
<organism evidence="2 3">
    <name type="scientific">Invertebrate iridescent virus 30</name>
    <dbReference type="NCBI Taxonomy" id="345585"/>
    <lineage>
        <taxon>Viruses</taxon>
        <taxon>Varidnaviria</taxon>
        <taxon>Bamfordvirae</taxon>
        <taxon>Nucleocytoviricota</taxon>
        <taxon>Megaviricetes</taxon>
        <taxon>Pimascovirales</taxon>
        <taxon>Pimascovirales incertae sedis</taxon>
        <taxon>Iridoviridae</taxon>
        <taxon>Betairidovirinae</taxon>
        <taxon>Chloriridovirus</taxon>
        <taxon>Chloriridovirus simulium1</taxon>
        <taxon>Invertebrate iridescent virus 22</taxon>
    </lineage>
</organism>
<evidence type="ECO:0000313" key="2">
    <source>
        <dbReference type="EMBL" id="CCV02343.1"/>
    </source>
</evidence>
<reference evidence="2 3" key="1">
    <citation type="submission" date="2013-03" db="EMBL/GenBank/DDBJ databases">
        <title>Genomic and evolutionary features of invertebrate iridoviruse.</title>
        <authorList>
            <person name="Piegu B."/>
            <person name="Guizard S."/>
            <person name="Bideshi D."/>
            <person name="Spears T."/>
            <person name="Federici B."/>
            <person name="Bigot Y."/>
        </authorList>
    </citation>
    <scope>NUCLEOTIDE SEQUENCE [LARGE SCALE GENOMIC DNA]</scope>
</reference>
<sequence>MRDVRLEMPWWYLIIIVLIPVVVLVILQQREWCKDCKIGVCHRHHPKIIQYHHPKPVCW</sequence>
<keyword evidence="1" id="KW-0812">Transmembrane</keyword>
<evidence type="ECO:0000256" key="1">
    <source>
        <dbReference type="SAM" id="Phobius"/>
    </source>
</evidence>
<keyword evidence="1" id="KW-1133">Transmembrane helix</keyword>
<dbReference type="Proteomes" id="UP000136450">
    <property type="component" value="Segment"/>
</dbReference>
<proteinExistence type="predicted"/>
<gene>
    <name evidence="2" type="primary">148L</name>
    <name evidence="2" type="ORF">IIV30_148L</name>
</gene>
<feature type="transmembrane region" description="Helical" evidence="1">
    <location>
        <begin position="9"/>
        <end position="27"/>
    </location>
</feature>
<protein>
    <submittedName>
        <fullName evidence="2">Uncharacterized protein</fullName>
    </submittedName>
</protein>
<accession>W8W1U4</accession>
<keyword evidence="1" id="KW-0472">Membrane</keyword>
<dbReference type="OrthoDB" id="39995at10239"/>
<dbReference type="KEGG" id="vg:18501342"/>